<evidence type="ECO:0000256" key="2">
    <source>
        <dbReference type="ARBA" id="ARBA00023004"/>
    </source>
</evidence>
<keyword evidence="5" id="KW-1185">Reference proteome</keyword>
<dbReference type="GO" id="GO:0046872">
    <property type="term" value="F:metal ion binding"/>
    <property type="evidence" value="ECO:0007669"/>
    <property type="project" value="UniProtKB-KW"/>
</dbReference>
<keyword evidence="2" id="KW-0408">Iron</keyword>
<organism evidence="4 5">
    <name type="scientific">Portunus trituberculatus</name>
    <name type="common">Swimming crab</name>
    <name type="synonym">Neptunus trituberculatus</name>
    <dbReference type="NCBI Taxonomy" id="210409"/>
    <lineage>
        <taxon>Eukaryota</taxon>
        <taxon>Metazoa</taxon>
        <taxon>Ecdysozoa</taxon>
        <taxon>Arthropoda</taxon>
        <taxon>Crustacea</taxon>
        <taxon>Multicrustacea</taxon>
        <taxon>Malacostraca</taxon>
        <taxon>Eumalacostraca</taxon>
        <taxon>Eucarida</taxon>
        <taxon>Decapoda</taxon>
        <taxon>Pleocyemata</taxon>
        <taxon>Brachyura</taxon>
        <taxon>Eubrachyura</taxon>
        <taxon>Portunoidea</taxon>
        <taxon>Portunidae</taxon>
        <taxon>Portuninae</taxon>
        <taxon>Portunus</taxon>
    </lineage>
</organism>
<dbReference type="EMBL" id="VSRR010001973">
    <property type="protein sequence ID" value="MPC28827.1"/>
    <property type="molecule type" value="Genomic_DNA"/>
</dbReference>
<protein>
    <recommendedName>
        <fullName evidence="3">Gamma-butyrobetaine hydroxylase-like N-terminal domain-containing protein</fullName>
    </recommendedName>
</protein>
<gene>
    <name evidence="4" type="ORF">E2C01_022038</name>
</gene>
<sequence length="153" mass="17011">MSSQRYARALLSGAAALRNTARLQVSRRSHTCAHSRSLTLAAAARQQLGYEESVRPGIGVMAASTGSDSLHLQFCDGRTSQIPYSFLRDHCKCHRCRTHLTTDIHTEFQPAIQPEIIQSNVFGVVIDWSDGHISKYSGEWLHDATHDLNFCLS</sequence>
<proteinExistence type="predicted"/>
<feature type="domain" description="Gamma-butyrobetaine hydroxylase-like N-terminal" evidence="3">
    <location>
        <begin position="64"/>
        <end position="142"/>
    </location>
</feature>
<evidence type="ECO:0000259" key="3">
    <source>
        <dbReference type="Pfam" id="PF06155"/>
    </source>
</evidence>
<dbReference type="Pfam" id="PF06155">
    <property type="entry name" value="GBBH-like_N"/>
    <property type="match status" value="1"/>
</dbReference>
<evidence type="ECO:0000256" key="1">
    <source>
        <dbReference type="ARBA" id="ARBA00022723"/>
    </source>
</evidence>
<reference evidence="4 5" key="1">
    <citation type="submission" date="2019-05" db="EMBL/GenBank/DDBJ databases">
        <title>Another draft genome of Portunus trituberculatus and its Hox gene families provides insights of decapod evolution.</title>
        <authorList>
            <person name="Jeong J.-H."/>
            <person name="Song I."/>
            <person name="Kim S."/>
            <person name="Choi T."/>
            <person name="Kim D."/>
            <person name="Ryu S."/>
            <person name="Kim W."/>
        </authorList>
    </citation>
    <scope>NUCLEOTIDE SEQUENCE [LARGE SCALE GENOMIC DNA]</scope>
    <source>
        <tissue evidence="4">Muscle</tissue>
    </source>
</reference>
<keyword evidence="1" id="KW-0479">Metal-binding</keyword>
<dbReference type="InterPro" id="IPR010376">
    <property type="entry name" value="GBBH-like_N"/>
</dbReference>
<evidence type="ECO:0000313" key="4">
    <source>
        <dbReference type="EMBL" id="MPC28827.1"/>
    </source>
</evidence>
<comment type="caution">
    <text evidence="4">The sequence shown here is derived from an EMBL/GenBank/DDBJ whole genome shotgun (WGS) entry which is preliminary data.</text>
</comment>
<evidence type="ECO:0000313" key="5">
    <source>
        <dbReference type="Proteomes" id="UP000324222"/>
    </source>
</evidence>
<dbReference type="Gene3D" id="3.30.2020.30">
    <property type="match status" value="1"/>
</dbReference>
<dbReference type="AlphaFoldDB" id="A0A5B7E664"/>
<dbReference type="Proteomes" id="UP000324222">
    <property type="component" value="Unassembled WGS sequence"/>
</dbReference>
<name>A0A5B7E664_PORTR</name>
<dbReference type="OrthoDB" id="6341042at2759"/>
<dbReference type="InterPro" id="IPR038492">
    <property type="entry name" value="GBBH-like_N_sf"/>
</dbReference>
<accession>A0A5B7E664</accession>